<dbReference type="CDD" id="cd05233">
    <property type="entry name" value="SDR_c"/>
    <property type="match status" value="1"/>
</dbReference>
<dbReference type="Proteomes" id="UP000693892">
    <property type="component" value="Unassembled WGS sequence"/>
</dbReference>
<dbReference type="Pfam" id="PF13561">
    <property type="entry name" value="adh_short_C2"/>
    <property type="match status" value="1"/>
</dbReference>
<dbReference type="EMBL" id="CAJVAP010000013">
    <property type="protein sequence ID" value="CAG7610853.1"/>
    <property type="molecule type" value="Genomic_DNA"/>
</dbReference>
<keyword evidence="5" id="KW-1185">Reference proteome</keyword>
<evidence type="ECO:0000256" key="2">
    <source>
        <dbReference type="ARBA" id="ARBA00023002"/>
    </source>
</evidence>
<dbReference type="EC" id="1.1.1.100" evidence="4"/>
<dbReference type="InterPro" id="IPR020904">
    <property type="entry name" value="Sc_DH/Rdtase_CS"/>
</dbReference>
<dbReference type="PROSITE" id="PS00061">
    <property type="entry name" value="ADH_SHORT"/>
    <property type="match status" value="1"/>
</dbReference>
<dbReference type="GO" id="GO:0048038">
    <property type="term" value="F:quinone binding"/>
    <property type="evidence" value="ECO:0007669"/>
    <property type="project" value="TreeGrafter"/>
</dbReference>
<dbReference type="GO" id="GO:0004316">
    <property type="term" value="F:3-oxoacyl-[acyl-carrier-protein] reductase (NADPH) activity"/>
    <property type="evidence" value="ECO:0007669"/>
    <property type="project" value="UniProtKB-EC"/>
</dbReference>
<dbReference type="InterPro" id="IPR057326">
    <property type="entry name" value="KR_dom"/>
</dbReference>
<accession>A0A916JWH2</accession>
<keyword evidence="2 4" id="KW-0560">Oxidoreductase</keyword>
<dbReference type="AlphaFoldDB" id="A0A916JWH2"/>
<sequence>MRIERLFPRRVIVTGAMSGIGRATAQMVLDTGGRVLGVDLDDSAWSAPGFTARTADITDPASVAHVFDDAAEILGGAPDAVIHCAGIYRFKSLLDLPLDEWERIMRVNGTGSFVVAQAAARAMEAGAIVLLTSIAYASGDEEEPGAAYAASKGAVVSLTRQLAVELGARGIRVNAVAPGVIDTPMTTITQNEASTAAMLAALPARRLGTADDVAAACLFLAGEGAGYITGAVLPVDGGYLAS</sequence>
<proteinExistence type="inferred from homology"/>
<evidence type="ECO:0000313" key="4">
    <source>
        <dbReference type="EMBL" id="CAG7610853.1"/>
    </source>
</evidence>
<evidence type="ECO:0000313" key="5">
    <source>
        <dbReference type="Proteomes" id="UP000693892"/>
    </source>
</evidence>
<reference evidence="4" key="1">
    <citation type="submission" date="2021-06" db="EMBL/GenBank/DDBJ databases">
        <authorList>
            <person name="Criscuolo A."/>
        </authorList>
    </citation>
    <scope>NUCLEOTIDE SEQUENCE</scope>
    <source>
        <strain evidence="4">CIP111803</strain>
    </source>
</reference>
<dbReference type="GO" id="GO:0006633">
    <property type="term" value="P:fatty acid biosynthetic process"/>
    <property type="evidence" value="ECO:0007669"/>
    <property type="project" value="TreeGrafter"/>
</dbReference>
<evidence type="ECO:0000256" key="1">
    <source>
        <dbReference type="ARBA" id="ARBA00006484"/>
    </source>
</evidence>
<comment type="similarity">
    <text evidence="1">Belongs to the short-chain dehydrogenases/reductases (SDR) family.</text>
</comment>
<feature type="domain" description="Ketoreductase" evidence="3">
    <location>
        <begin position="9"/>
        <end position="179"/>
    </location>
</feature>
<organism evidence="4 5">
    <name type="scientific">Leucobacter soli</name>
    <dbReference type="NCBI Taxonomy" id="2812850"/>
    <lineage>
        <taxon>Bacteria</taxon>
        <taxon>Bacillati</taxon>
        <taxon>Actinomycetota</taxon>
        <taxon>Actinomycetes</taxon>
        <taxon>Micrococcales</taxon>
        <taxon>Microbacteriaceae</taxon>
        <taxon>Leucobacter</taxon>
    </lineage>
</organism>
<dbReference type="InterPro" id="IPR002347">
    <property type="entry name" value="SDR_fam"/>
</dbReference>
<comment type="caution">
    <text evidence="4">The sequence shown here is derived from an EMBL/GenBank/DDBJ whole genome shotgun (WGS) entry which is preliminary data.</text>
</comment>
<evidence type="ECO:0000259" key="3">
    <source>
        <dbReference type="SMART" id="SM00822"/>
    </source>
</evidence>
<name>A0A916JWH2_9MICO</name>
<dbReference type="FunFam" id="3.40.50.720:FF:000084">
    <property type="entry name" value="Short-chain dehydrogenase reductase"/>
    <property type="match status" value="1"/>
</dbReference>
<dbReference type="PANTHER" id="PTHR42760">
    <property type="entry name" value="SHORT-CHAIN DEHYDROGENASES/REDUCTASES FAMILY MEMBER"/>
    <property type="match status" value="1"/>
</dbReference>
<gene>
    <name evidence="4" type="primary">fabG_3</name>
    <name evidence="4" type="ORF">LEUCIP111803_01359</name>
</gene>
<dbReference type="SMART" id="SM00822">
    <property type="entry name" value="PKS_KR"/>
    <property type="match status" value="1"/>
</dbReference>
<dbReference type="RefSeq" id="WP_218114976.1">
    <property type="nucleotide sequence ID" value="NZ_CAJVAP010000013.1"/>
</dbReference>
<protein>
    <submittedName>
        <fullName evidence="4">3-oxoacyl-[acyl-carrier-protein] reductase FabG</fullName>
        <ecNumber evidence="4">1.1.1.100</ecNumber>
    </submittedName>
</protein>
<dbReference type="PANTHER" id="PTHR42760:SF133">
    <property type="entry name" value="3-OXOACYL-[ACYL-CARRIER-PROTEIN] REDUCTASE"/>
    <property type="match status" value="1"/>
</dbReference>